<gene>
    <name evidence="1" type="ORF">ANCDUO_07665</name>
</gene>
<dbReference type="EMBL" id="KN729628">
    <property type="protein sequence ID" value="KIH62054.1"/>
    <property type="molecule type" value="Genomic_DNA"/>
</dbReference>
<protein>
    <submittedName>
        <fullName evidence="1">Uncharacterized protein</fullName>
    </submittedName>
</protein>
<sequence>MQQLSSKVMQNSQFDTYGSVSMTNLKLNPLYVIADCIPVTFSNQGESEVCDVPIASRSQIQGVDGTLIADVTSPHGKNHRIVFYRDINVFAFELLE</sequence>
<dbReference type="Proteomes" id="UP000054047">
    <property type="component" value="Unassembled WGS sequence"/>
</dbReference>
<evidence type="ECO:0000313" key="1">
    <source>
        <dbReference type="EMBL" id="KIH62054.1"/>
    </source>
</evidence>
<proteinExistence type="predicted"/>
<reference evidence="1 2" key="1">
    <citation type="submission" date="2013-12" db="EMBL/GenBank/DDBJ databases">
        <title>Draft genome of the parsitic nematode Ancylostoma duodenale.</title>
        <authorList>
            <person name="Mitreva M."/>
        </authorList>
    </citation>
    <scope>NUCLEOTIDE SEQUENCE [LARGE SCALE GENOMIC DNA]</scope>
    <source>
        <strain evidence="1 2">Zhejiang</strain>
    </source>
</reference>
<dbReference type="AlphaFoldDB" id="A0A0C2GSS8"/>
<dbReference type="OrthoDB" id="5866632at2759"/>
<accession>A0A0C2GSS8</accession>
<evidence type="ECO:0000313" key="2">
    <source>
        <dbReference type="Proteomes" id="UP000054047"/>
    </source>
</evidence>
<organism evidence="1 2">
    <name type="scientific">Ancylostoma duodenale</name>
    <dbReference type="NCBI Taxonomy" id="51022"/>
    <lineage>
        <taxon>Eukaryota</taxon>
        <taxon>Metazoa</taxon>
        <taxon>Ecdysozoa</taxon>
        <taxon>Nematoda</taxon>
        <taxon>Chromadorea</taxon>
        <taxon>Rhabditida</taxon>
        <taxon>Rhabditina</taxon>
        <taxon>Rhabditomorpha</taxon>
        <taxon>Strongyloidea</taxon>
        <taxon>Ancylostomatidae</taxon>
        <taxon>Ancylostomatinae</taxon>
        <taxon>Ancylostoma</taxon>
    </lineage>
</organism>
<name>A0A0C2GSS8_9BILA</name>
<keyword evidence="2" id="KW-1185">Reference proteome</keyword>